<dbReference type="OrthoDB" id="570545at2"/>
<protein>
    <submittedName>
        <fullName evidence="3">Glycosyltransferase involved in cell wall biosynthesis</fullName>
    </submittedName>
</protein>
<keyword evidence="3" id="KW-0808">Transferase</keyword>
<dbReference type="Pfam" id="PF00534">
    <property type="entry name" value="Glycos_transf_1"/>
    <property type="match status" value="1"/>
</dbReference>
<dbReference type="InterPro" id="IPR001296">
    <property type="entry name" value="Glyco_trans_1"/>
</dbReference>
<reference evidence="3 4" key="1">
    <citation type="submission" date="2019-03" db="EMBL/GenBank/DDBJ databases">
        <title>Genomic Encyclopedia of Type Strains, Phase IV (KMG-IV): sequencing the most valuable type-strain genomes for metagenomic binning, comparative biology and taxonomic classification.</title>
        <authorList>
            <person name="Goeker M."/>
        </authorList>
    </citation>
    <scope>NUCLEOTIDE SEQUENCE [LARGE SCALE GENOMIC DNA]</scope>
    <source>
        <strain evidence="3 4">DSM 7445</strain>
    </source>
</reference>
<accession>A0A4R3HQN7</accession>
<organism evidence="3 4">
    <name type="scientific">Paucimonas lemoignei</name>
    <name type="common">Pseudomonas lemoignei</name>
    <dbReference type="NCBI Taxonomy" id="29443"/>
    <lineage>
        <taxon>Bacteria</taxon>
        <taxon>Pseudomonadati</taxon>
        <taxon>Pseudomonadota</taxon>
        <taxon>Betaproteobacteria</taxon>
        <taxon>Burkholderiales</taxon>
        <taxon>Burkholderiaceae</taxon>
        <taxon>Paucimonas</taxon>
    </lineage>
</organism>
<dbReference type="PANTHER" id="PTHR12526">
    <property type="entry name" value="GLYCOSYLTRANSFERASE"/>
    <property type="match status" value="1"/>
</dbReference>
<dbReference type="PANTHER" id="PTHR12526:SF630">
    <property type="entry name" value="GLYCOSYLTRANSFERASE"/>
    <property type="match status" value="1"/>
</dbReference>
<dbReference type="SUPFAM" id="SSF53756">
    <property type="entry name" value="UDP-Glycosyltransferase/glycogen phosphorylase"/>
    <property type="match status" value="1"/>
</dbReference>
<dbReference type="InterPro" id="IPR028098">
    <property type="entry name" value="Glyco_trans_4-like_N"/>
</dbReference>
<dbReference type="Proteomes" id="UP000295382">
    <property type="component" value="Unassembled WGS sequence"/>
</dbReference>
<dbReference type="GO" id="GO:0016757">
    <property type="term" value="F:glycosyltransferase activity"/>
    <property type="evidence" value="ECO:0007669"/>
    <property type="project" value="InterPro"/>
</dbReference>
<evidence type="ECO:0000313" key="4">
    <source>
        <dbReference type="Proteomes" id="UP000295382"/>
    </source>
</evidence>
<dbReference type="RefSeq" id="WP_132259895.1">
    <property type="nucleotide sequence ID" value="NZ_SLZQ01000013.1"/>
</dbReference>
<evidence type="ECO:0000259" key="1">
    <source>
        <dbReference type="Pfam" id="PF00534"/>
    </source>
</evidence>
<sequence length="391" mass="42797">MKIFIFINSLAGGGAERVTATLANYWARAQWDVTIVTLAPQSEDFYALDPAVKRIAMDMAGDSANVLDGLLQNFRRVFALRKLIRQHRPDAVMAMMSTPNVLLAFASWGISSICAVGSERCYPPHFPLAKMWHVLRQRMYGRLHAVVALTQESAKWIKSHSNARHIPVIPNPVVWPMPNNAPRIDPGKLCDPEKKVLLAVGRLSREKGFGILINAFSKLAARHDDWNLVILGEGPERAGLQKQIDESALGSKVLMPGIAGNVGEWYSRADLFAMSSLYEGFPNALAEALAHGLPAVSFDCDTGPRDIIRHEVDGLLVSLGSEAELLGALDRLMKDGDARAALAARASDARERFSIEKVARMWEQLFIEGRTAARLGTDGRPAPAAREGVSS</sequence>
<keyword evidence="4" id="KW-1185">Reference proteome</keyword>
<feature type="domain" description="Glycosyl transferase family 1" evidence="1">
    <location>
        <begin position="191"/>
        <end position="346"/>
    </location>
</feature>
<dbReference type="EMBL" id="SLZQ01000013">
    <property type="protein sequence ID" value="TCS34319.1"/>
    <property type="molecule type" value="Genomic_DNA"/>
</dbReference>
<dbReference type="CDD" id="cd03820">
    <property type="entry name" value="GT4_AmsD-like"/>
    <property type="match status" value="1"/>
</dbReference>
<gene>
    <name evidence="3" type="ORF">EDC30_11312</name>
</gene>
<evidence type="ECO:0000259" key="2">
    <source>
        <dbReference type="Pfam" id="PF13439"/>
    </source>
</evidence>
<name>A0A4R3HQN7_PAULE</name>
<dbReference type="Gene3D" id="3.40.50.2000">
    <property type="entry name" value="Glycogen Phosphorylase B"/>
    <property type="match status" value="2"/>
</dbReference>
<proteinExistence type="predicted"/>
<dbReference type="AlphaFoldDB" id="A0A4R3HQN7"/>
<evidence type="ECO:0000313" key="3">
    <source>
        <dbReference type="EMBL" id="TCS34319.1"/>
    </source>
</evidence>
<dbReference type="Pfam" id="PF13439">
    <property type="entry name" value="Glyco_transf_4"/>
    <property type="match status" value="1"/>
</dbReference>
<feature type="domain" description="Glycosyltransferase subfamily 4-like N-terminal" evidence="2">
    <location>
        <begin position="13"/>
        <end position="173"/>
    </location>
</feature>
<comment type="caution">
    <text evidence="3">The sequence shown here is derived from an EMBL/GenBank/DDBJ whole genome shotgun (WGS) entry which is preliminary data.</text>
</comment>